<keyword evidence="7 12" id="KW-1133">Transmembrane helix</keyword>
<keyword evidence="11" id="KW-0675">Receptor</keyword>
<dbReference type="InterPro" id="IPR005683">
    <property type="entry name" value="Tom22"/>
</dbReference>
<dbReference type="Pfam" id="PF04281">
    <property type="entry name" value="Tom22"/>
    <property type="match status" value="1"/>
</dbReference>
<dbReference type="GO" id="GO:0006886">
    <property type="term" value="P:intracellular protein transport"/>
    <property type="evidence" value="ECO:0007669"/>
    <property type="project" value="InterPro"/>
</dbReference>
<keyword evidence="9" id="KW-0496">Mitochondrion</keyword>
<evidence type="ECO:0000256" key="8">
    <source>
        <dbReference type="ARBA" id="ARBA00023010"/>
    </source>
</evidence>
<organism evidence="13">
    <name type="scientific">Chromera velia CCMP2878</name>
    <dbReference type="NCBI Taxonomy" id="1169474"/>
    <lineage>
        <taxon>Eukaryota</taxon>
        <taxon>Sar</taxon>
        <taxon>Alveolata</taxon>
        <taxon>Colpodellida</taxon>
        <taxon>Chromeraceae</taxon>
        <taxon>Chromera</taxon>
    </lineage>
</organism>
<evidence type="ECO:0000256" key="11">
    <source>
        <dbReference type="ARBA" id="ARBA00023170"/>
    </source>
</evidence>
<dbReference type="GO" id="GO:0005741">
    <property type="term" value="C:mitochondrial outer membrane"/>
    <property type="evidence" value="ECO:0007669"/>
    <property type="project" value="UniProtKB-SubCell"/>
</dbReference>
<evidence type="ECO:0000256" key="5">
    <source>
        <dbReference type="ARBA" id="ARBA00022787"/>
    </source>
</evidence>
<evidence type="ECO:0000256" key="2">
    <source>
        <dbReference type="ARBA" id="ARBA00009874"/>
    </source>
</evidence>
<evidence type="ECO:0000256" key="7">
    <source>
        <dbReference type="ARBA" id="ARBA00022989"/>
    </source>
</evidence>
<accession>A0A0G4FX73</accession>
<dbReference type="AlphaFoldDB" id="A0A0G4FX73"/>
<evidence type="ECO:0008006" key="14">
    <source>
        <dbReference type="Google" id="ProtNLM"/>
    </source>
</evidence>
<keyword evidence="10 12" id="KW-0472">Membrane</keyword>
<dbReference type="VEuPathDB" id="CryptoDB:Cvel_19217"/>
<keyword evidence="3" id="KW-0813">Transport</keyword>
<feature type="transmembrane region" description="Helical" evidence="12">
    <location>
        <begin position="31"/>
        <end position="51"/>
    </location>
</feature>
<evidence type="ECO:0000256" key="3">
    <source>
        <dbReference type="ARBA" id="ARBA00022448"/>
    </source>
</evidence>
<evidence type="ECO:0000313" key="13">
    <source>
        <dbReference type="EMBL" id="CEM19943.1"/>
    </source>
</evidence>
<comment type="subcellular location">
    <subcellularLocation>
        <location evidence="1">Mitochondrion outer membrane</location>
        <topology evidence="1">Single-pass membrane protein</topology>
    </subcellularLocation>
</comment>
<keyword evidence="6" id="KW-0653">Protein transport</keyword>
<dbReference type="CDD" id="cd22884">
    <property type="entry name" value="TOM22"/>
    <property type="match status" value="1"/>
</dbReference>
<dbReference type="EMBL" id="CDMZ01000708">
    <property type="protein sequence ID" value="CEM19943.1"/>
    <property type="molecule type" value="Genomic_DNA"/>
</dbReference>
<sequence length="75" mass="8420">MGNVLSRSPVAQRAVNRLAKYSSVAWNWGSTALWVVCTSFIVLGVPVFFEYEKECQMFDMQAQMMQAQQNAEPAA</sequence>
<comment type="similarity">
    <text evidence="2">Belongs to the Tom22 family.</text>
</comment>
<evidence type="ECO:0000256" key="6">
    <source>
        <dbReference type="ARBA" id="ARBA00022927"/>
    </source>
</evidence>
<keyword evidence="8" id="KW-0811">Translocation</keyword>
<evidence type="ECO:0000256" key="4">
    <source>
        <dbReference type="ARBA" id="ARBA00022692"/>
    </source>
</evidence>
<proteinExistence type="inferred from homology"/>
<gene>
    <name evidence="13" type="ORF">Cvel_19217</name>
</gene>
<keyword evidence="4 12" id="KW-0812">Transmembrane</keyword>
<name>A0A0G4FX73_9ALVE</name>
<evidence type="ECO:0000256" key="1">
    <source>
        <dbReference type="ARBA" id="ARBA00004572"/>
    </source>
</evidence>
<reference evidence="13" key="1">
    <citation type="submission" date="2014-11" db="EMBL/GenBank/DDBJ databases">
        <authorList>
            <person name="Otto D Thomas"/>
            <person name="Naeem Raeece"/>
        </authorList>
    </citation>
    <scope>NUCLEOTIDE SEQUENCE</scope>
</reference>
<keyword evidence="5" id="KW-1000">Mitochondrion outer membrane</keyword>
<evidence type="ECO:0000256" key="10">
    <source>
        <dbReference type="ARBA" id="ARBA00023136"/>
    </source>
</evidence>
<protein>
    <recommendedName>
        <fullName evidence="14">Mitochondrial import receptor subunit TOM22 homolog</fullName>
    </recommendedName>
</protein>
<evidence type="ECO:0000256" key="9">
    <source>
        <dbReference type="ARBA" id="ARBA00023128"/>
    </source>
</evidence>
<evidence type="ECO:0000256" key="12">
    <source>
        <dbReference type="SAM" id="Phobius"/>
    </source>
</evidence>